<organism evidence="2 3">
    <name type="scientific">Staphylococcus warneri</name>
    <dbReference type="NCBI Taxonomy" id="1292"/>
    <lineage>
        <taxon>Bacteria</taxon>
        <taxon>Bacillati</taxon>
        <taxon>Bacillota</taxon>
        <taxon>Bacilli</taxon>
        <taxon>Bacillales</taxon>
        <taxon>Staphylococcaceae</taxon>
        <taxon>Staphylococcus</taxon>
    </lineage>
</organism>
<dbReference type="InterPro" id="IPR021683">
    <property type="entry name" value="DUF3267"/>
</dbReference>
<name>A0A2T4Q1H8_STAWA</name>
<evidence type="ECO:0000256" key="1">
    <source>
        <dbReference type="SAM" id="Phobius"/>
    </source>
</evidence>
<dbReference type="STRING" id="1194526.A284_04515"/>
<keyword evidence="1" id="KW-1133">Transmembrane helix</keyword>
<feature type="transmembrane region" description="Helical" evidence="1">
    <location>
        <begin position="52"/>
        <end position="75"/>
    </location>
</feature>
<comment type="caution">
    <text evidence="2">The sequence shown here is derived from an EMBL/GenBank/DDBJ whole genome shotgun (WGS) entry which is preliminary data.</text>
</comment>
<feature type="transmembrane region" description="Helical" evidence="1">
    <location>
        <begin position="132"/>
        <end position="154"/>
    </location>
</feature>
<feature type="transmembrane region" description="Helical" evidence="1">
    <location>
        <begin position="12"/>
        <end position="32"/>
    </location>
</feature>
<dbReference type="Proteomes" id="UP000240717">
    <property type="component" value="Unassembled WGS sequence"/>
</dbReference>
<reference evidence="2 3" key="1">
    <citation type="journal article" date="2016" name="Front. Microbiol.">
        <title>Comprehensive Phylogenetic Analysis of Bovine Non-aureus Staphylococci Species Based on Whole-Genome Sequencing.</title>
        <authorList>
            <person name="Naushad S."/>
            <person name="Barkema H.W."/>
            <person name="Luby C."/>
            <person name="Condas L.A."/>
            <person name="Nobrega D.B."/>
            <person name="Carson D.A."/>
            <person name="De Buck J."/>
        </authorList>
    </citation>
    <scope>NUCLEOTIDE SEQUENCE [LARGE SCALE GENOMIC DNA]</scope>
    <source>
        <strain evidence="2 3">SNUC 2993</strain>
    </source>
</reference>
<proteinExistence type="predicted"/>
<accession>A0A2T4Q1H8</accession>
<evidence type="ECO:0000313" key="2">
    <source>
        <dbReference type="EMBL" id="PTI51570.1"/>
    </source>
</evidence>
<dbReference type="EMBL" id="PZEV01000011">
    <property type="protein sequence ID" value="PTI51570.1"/>
    <property type="molecule type" value="Genomic_DNA"/>
</dbReference>
<gene>
    <name evidence="2" type="ORF">BU085_04705</name>
</gene>
<keyword evidence="1" id="KW-0812">Transmembrane</keyword>
<evidence type="ECO:0000313" key="3">
    <source>
        <dbReference type="Proteomes" id="UP000240717"/>
    </source>
</evidence>
<dbReference type="AlphaFoldDB" id="A0A2T4Q1H8"/>
<protein>
    <submittedName>
        <fullName evidence="2">Permease</fullName>
    </submittedName>
</protein>
<sequence>MHKINLFPHKINIRRFVLMQIVLIMFVILFTYKWAYTVTHIIEQNIILNLVYGFAGFLVLLILHEMIHRVLFILFSKGEKPKMKYKKGTMLLQFTETCFNRWQFSTIMLAPLVLISLLLLVLIKTFAYSSLIFMFSIHIGYCVLDILLVSLALASNFKYIQKYDEGLYLYQQKPSQMNHE</sequence>
<dbReference type="RefSeq" id="WP_107532730.1">
    <property type="nucleotide sequence ID" value="NZ_PZEV01000011.1"/>
</dbReference>
<keyword evidence="1" id="KW-0472">Membrane</keyword>
<dbReference type="Pfam" id="PF11667">
    <property type="entry name" value="DUF3267"/>
    <property type="match status" value="1"/>
</dbReference>
<feature type="transmembrane region" description="Helical" evidence="1">
    <location>
        <begin position="107"/>
        <end position="126"/>
    </location>
</feature>